<evidence type="ECO:0000313" key="15">
    <source>
        <dbReference type="EMBL" id="CUO31413.1"/>
    </source>
</evidence>
<gene>
    <name evidence="12 15" type="primary">moaA</name>
    <name evidence="15" type="ORF">ERS852491_01839</name>
</gene>
<comment type="similarity">
    <text evidence="12">Belongs to the radical SAM superfamily. MoaA family.</text>
</comment>
<dbReference type="OrthoDB" id="9763993at2"/>
<dbReference type="SMART" id="SM00729">
    <property type="entry name" value="Elp3"/>
    <property type="match status" value="1"/>
</dbReference>
<evidence type="ECO:0000256" key="5">
    <source>
        <dbReference type="ARBA" id="ARBA00022741"/>
    </source>
</evidence>
<feature type="binding site" evidence="12">
    <location>
        <position position="189"/>
    </location>
    <ligand>
        <name>S-adenosyl-L-methionine</name>
        <dbReference type="ChEBI" id="CHEBI:59789"/>
    </ligand>
</feature>
<keyword evidence="4 12" id="KW-0479">Metal-binding</keyword>
<keyword evidence="7 12" id="KW-0411">Iron-sulfur</keyword>
<protein>
    <recommendedName>
        <fullName evidence="1 12">GTP 3',8-cyclase</fullName>
        <ecNumber evidence="1 12">4.1.99.22</ecNumber>
    </recommendedName>
    <alternativeName>
        <fullName evidence="12">Molybdenum cofactor biosynthesis protein A</fullName>
    </alternativeName>
</protein>
<evidence type="ECO:0000256" key="11">
    <source>
        <dbReference type="ARBA" id="ARBA00048697"/>
    </source>
</evidence>
<dbReference type="InterPro" id="IPR050105">
    <property type="entry name" value="MoCo_biosynth_MoaA/MoaC"/>
</dbReference>
<evidence type="ECO:0000256" key="3">
    <source>
        <dbReference type="ARBA" id="ARBA00022691"/>
    </source>
</evidence>
<dbReference type="SFLD" id="SFLDG01067">
    <property type="entry name" value="SPASM/twitch_domain_containing"/>
    <property type="match status" value="1"/>
</dbReference>
<dbReference type="CDD" id="cd21117">
    <property type="entry name" value="Twitch_MoaA"/>
    <property type="match status" value="1"/>
</dbReference>
<dbReference type="SFLD" id="SFLDG01383">
    <property type="entry name" value="cyclic_pyranopterin_phosphate"/>
    <property type="match status" value="1"/>
</dbReference>
<feature type="binding site" evidence="12">
    <location>
        <position position="27"/>
    </location>
    <ligand>
        <name>[4Fe-4S] cluster</name>
        <dbReference type="ChEBI" id="CHEBI:49883"/>
        <label>1</label>
        <note>4Fe-4S-S-AdoMet</note>
    </ligand>
</feature>
<dbReference type="SFLD" id="SFLDG01386">
    <property type="entry name" value="main_SPASM_domain-containing"/>
    <property type="match status" value="1"/>
</dbReference>
<dbReference type="InterPro" id="IPR013785">
    <property type="entry name" value="Aldolase_TIM"/>
</dbReference>
<dbReference type="InterPro" id="IPR010505">
    <property type="entry name" value="MoaA_twitch"/>
</dbReference>
<keyword evidence="5 12" id="KW-0547">Nucleotide-binding</keyword>
<dbReference type="InterPro" id="IPR040064">
    <property type="entry name" value="MoaA-like"/>
</dbReference>
<comment type="caution">
    <text evidence="12">Lacks conserved residue(s) required for the propagation of feature annotation.</text>
</comment>
<feature type="binding site" evidence="12">
    <location>
        <begin position="256"/>
        <end position="258"/>
    </location>
    <ligand>
        <name>GTP</name>
        <dbReference type="ChEBI" id="CHEBI:37565"/>
    </ligand>
</feature>
<feature type="binding site" evidence="12">
    <location>
        <position position="251"/>
    </location>
    <ligand>
        <name>[4Fe-4S] cluster</name>
        <dbReference type="ChEBI" id="CHEBI:49883"/>
        <label>2</label>
        <note>4Fe-4S-substrate</note>
    </ligand>
</feature>
<feature type="binding site" evidence="12">
    <location>
        <position position="24"/>
    </location>
    <ligand>
        <name>[4Fe-4S] cluster</name>
        <dbReference type="ChEBI" id="CHEBI:49883"/>
        <label>1</label>
        <note>4Fe-4S-S-AdoMet</note>
    </ligand>
</feature>
<evidence type="ECO:0000259" key="14">
    <source>
        <dbReference type="PROSITE" id="PS51918"/>
    </source>
</evidence>
<dbReference type="PROSITE" id="PS01305">
    <property type="entry name" value="MOAA_NIFB_PQQE"/>
    <property type="match status" value="1"/>
</dbReference>
<feature type="domain" description="Radical SAM core" evidence="14">
    <location>
        <begin position="4"/>
        <end position="227"/>
    </location>
</feature>
<dbReference type="UniPathway" id="UPA00344"/>
<feature type="binding site" evidence="12">
    <location>
        <position position="13"/>
    </location>
    <ligand>
        <name>GTP</name>
        <dbReference type="ChEBI" id="CHEBI:37565"/>
    </ligand>
</feature>
<dbReference type="NCBIfam" id="TIGR02666">
    <property type="entry name" value="moaA"/>
    <property type="match status" value="1"/>
</dbReference>
<dbReference type="CDD" id="cd01335">
    <property type="entry name" value="Radical_SAM"/>
    <property type="match status" value="1"/>
</dbReference>
<dbReference type="GO" id="GO:0006777">
    <property type="term" value="P:Mo-molybdopterin cofactor biosynthetic process"/>
    <property type="evidence" value="ECO:0007669"/>
    <property type="project" value="UniProtKB-UniRule"/>
</dbReference>
<feature type="binding site" evidence="12">
    <location>
        <position position="20"/>
    </location>
    <ligand>
        <name>[4Fe-4S] cluster</name>
        <dbReference type="ChEBI" id="CHEBI:49883"/>
        <label>1</label>
        <note>4Fe-4S-S-AdoMet</note>
    </ligand>
</feature>
<dbReference type="GO" id="GO:0051539">
    <property type="term" value="F:4 iron, 4 sulfur cluster binding"/>
    <property type="evidence" value="ECO:0007669"/>
    <property type="project" value="UniProtKB-UniRule"/>
</dbReference>
<feature type="binding site" evidence="12">
    <location>
        <position position="254"/>
    </location>
    <ligand>
        <name>[4Fe-4S] cluster</name>
        <dbReference type="ChEBI" id="CHEBI:49883"/>
        <label>2</label>
        <note>4Fe-4S-substrate</note>
    </ligand>
</feature>
<dbReference type="Pfam" id="PF04055">
    <property type="entry name" value="Radical_SAM"/>
    <property type="match status" value="1"/>
</dbReference>
<comment type="function">
    <text evidence="12">Catalyzes the cyclization of GTP to (8S)-3',8-cyclo-7,8-dihydroguanosine 5'-triphosphate.</text>
</comment>
<keyword evidence="2 12" id="KW-0004">4Fe-4S</keyword>
<dbReference type="InterPro" id="IPR058240">
    <property type="entry name" value="rSAM_sf"/>
</dbReference>
<dbReference type="EMBL" id="CYZU01000014">
    <property type="protein sequence ID" value="CUO31413.1"/>
    <property type="molecule type" value="Genomic_DNA"/>
</dbReference>
<feature type="region of interest" description="Disordered" evidence="13">
    <location>
        <begin position="309"/>
        <end position="333"/>
    </location>
</feature>
<feature type="binding site" evidence="12">
    <location>
        <position position="94"/>
    </location>
    <ligand>
        <name>GTP</name>
        <dbReference type="ChEBI" id="CHEBI:37565"/>
    </ligand>
</feature>
<evidence type="ECO:0000256" key="12">
    <source>
        <dbReference type="HAMAP-Rule" id="MF_01225"/>
    </source>
</evidence>
<dbReference type="GO" id="GO:0061799">
    <property type="term" value="F:cyclic pyranopterin monophosphate synthase activity"/>
    <property type="evidence" value="ECO:0007669"/>
    <property type="project" value="TreeGrafter"/>
</dbReference>
<feature type="binding site" evidence="12">
    <location>
        <position position="268"/>
    </location>
    <ligand>
        <name>[4Fe-4S] cluster</name>
        <dbReference type="ChEBI" id="CHEBI:49883"/>
        <label>2</label>
        <note>4Fe-4S-substrate</note>
    </ligand>
</feature>
<evidence type="ECO:0000256" key="8">
    <source>
        <dbReference type="ARBA" id="ARBA00023134"/>
    </source>
</evidence>
<keyword evidence="9 12" id="KW-0501">Molybdenum cofactor biosynthesis</keyword>
<dbReference type="Pfam" id="PF06463">
    <property type="entry name" value="Mob_synth_C"/>
    <property type="match status" value="1"/>
</dbReference>
<keyword evidence="3 12" id="KW-0949">S-adenosyl-L-methionine</keyword>
<feature type="binding site" evidence="12">
    <location>
        <position position="155"/>
    </location>
    <ligand>
        <name>GTP</name>
        <dbReference type="ChEBI" id="CHEBI:37565"/>
    </ligand>
</feature>
<keyword evidence="10 12" id="KW-0456">Lyase</keyword>
<evidence type="ECO:0000256" key="9">
    <source>
        <dbReference type="ARBA" id="ARBA00023150"/>
    </source>
</evidence>
<dbReference type="EC" id="4.1.99.22" evidence="1 12"/>
<evidence type="ECO:0000313" key="16">
    <source>
        <dbReference type="Proteomes" id="UP000095544"/>
    </source>
</evidence>
<organism evidence="15 16">
    <name type="scientific">Faecalicatena contorta</name>
    <dbReference type="NCBI Taxonomy" id="39482"/>
    <lineage>
        <taxon>Bacteria</taxon>
        <taxon>Bacillati</taxon>
        <taxon>Bacillota</taxon>
        <taxon>Clostridia</taxon>
        <taxon>Lachnospirales</taxon>
        <taxon>Lachnospiraceae</taxon>
        <taxon>Faecalicatena</taxon>
    </lineage>
</organism>
<dbReference type="RefSeq" id="WP_055152739.1">
    <property type="nucleotide sequence ID" value="NZ_CYZU01000014.1"/>
</dbReference>
<keyword evidence="8 12" id="KW-0342">GTP-binding</keyword>
<dbReference type="Proteomes" id="UP000095544">
    <property type="component" value="Unassembled WGS sequence"/>
</dbReference>
<dbReference type="GO" id="GO:1904047">
    <property type="term" value="F:S-adenosyl-L-methionine binding"/>
    <property type="evidence" value="ECO:0007669"/>
    <property type="project" value="UniProtKB-UniRule"/>
</dbReference>
<sequence>MTDQYGREIEYLRVSVTDRCNLRCSYCMPEEGVEQVAHNEILTYSEIARICRICADKGVSKIKLTGGEPLVRKGISGLLYELRQIDGIEQITLTTNGVLLAGQIEELAKAGLDAVNISLDTLEREQYAQITRRDELGKAMEGLEAALKYPGIRVKVNCVALQGVNETQWVPLAELAKNEPVDVRFIEMMPIGLGKSCAGSSQEEVCRVLKQAYGDPRFLSGSFGNGPAVYAAFPGFSGKIGFISAISHQFCGSCNRVRLTAEGLLKPCLQYSKGADLRRLLRSGADDAKLDEVIGKVIFEKPRCHQFTLKRDERQGTENEGPLEGKQMSRIGG</sequence>
<dbReference type="InterPro" id="IPR006638">
    <property type="entry name" value="Elp3/MiaA/NifB-like_rSAM"/>
</dbReference>
<dbReference type="InterPro" id="IPR007197">
    <property type="entry name" value="rSAM"/>
</dbReference>
<dbReference type="PROSITE" id="PS51918">
    <property type="entry name" value="RADICAL_SAM"/>
    <property type="match status" value="1"/>
</dbReference>
<evidence type="ECO:0000256" key="13">
    <source>
        <dbReference type="SAM" id="MobiDB-lite"/>
    </source>
</evidence>
<evidence type="ECO:0000256" key="6">
    <source>
        <dbReference type="ARBA" id="ARBA00023004"/>
    </source>
</evidence>
<accession>A0A174E0Y1</accession>
<feature type="binding site" evidence="12">
    <location>
        <position position="26"/>
    </location>
    <ligand>
        <name>S-adenosyl-L-methionine</name>
        <dbReference type="ChEBI" id="CHEBI:59789"/>
    </ligand>
</feature>
<dbReference type="GO" id="GO:0046872">
    <property type="term" value="F:metal ion binding"/>
    <property type="evidence" value="ECO:0007669"/>
    <property type="project" value="UniProtKB-KW"/>
</dbReference>
<dbReference type="HAMAP" id="MF_01225_B">
    <property type="entry name" value="MoaA_B"/>
    <property type="match status" value="1"/>
</dbReference>
<dbReference type="PANTHER" id="PTHR22960">
    <property type="entry name" value="MOLYBDOPTERIN COFACTOR SYNTHESIS PROTEIN A"/>
    <property type="match status" value="1"/>
</dbReference>
<dbReference type="SUPFAM" id="SSF102114">
    <property type="entry name" value="Radical SAM enzymes"/>
    <property type="match status" value="1"/>
</dbReference>
<dbReference type="InterPro" id="IPR000385">
    <property type="entry name" value="MoaA_NifB_PqqE_Fe-S-bd_CS"/>
</dbReference>
<dbReference type="GO" id="GO:0005525">
    <property type="term" value="F:GTP binding"/>
    <property type="evidence" value="ECO:0007669"/>
    <property type="project" value="UniProtKB-UniRule"/>
</dbReference>
<keyword evidence="6 12" id="KW-0408">Iron</keyword>
<reference evidence="15 16" key="1">
    <citation type="submission" date="2015-09" db="EMBL/GenBank/DDBJ databases">
        <authorList>
            <consortium name="Pathogen Informatics"/>
        </authorList>
    </citation>
    <scope>NUCLEOTIDE SEQUENCE [LARGE SCALE GENOMIC DNA]</scope>
    <source>
        <strain evidence="15 16">2789STDY5834876</strain>
    </source>
</reference>
<evidence type="ECO:0000256" key="7">
    <source>
        <dbReference type="ARBA" id="ARBA00023014"/>
    </source>
</evidence>
<dbReference type="InterPro" id="IPR013483">
    <property type="entry name" value="MoaA"/>
</dbReference>
<feature type="binding site" evidence="12">
    <location>
        <position position="67"/>
    </location>
    <ligand>
        <name>S-adenosyl-L-methionine</name>
        <dbReference type="ChEBI" id="CHEBI:59789"/>
    </ligand>
</feature>
<dbReference type="STRING" id="39482.ERS852491_01839"/>
<comment type="subunit">
    <text evidence="12">Monomer and homodimer.</text>
</comment>
<evidence type="ECO:0000256" key="10">
    <source>
        <dbReference type="ARBA" id="ARBA00023239"/>
    </source>
</evidence>
<comment type="cofactor">
    <cofactor evidence="12">
        <name>[4Fe-4S] cluster</name>
        <dbReference type="ChEBI" id="CHEBI:49883"/>
    </cofactor>
    <text evidence="12">Binds 2 [4Fe-4S] clusters. Binds 1 [4Fe-4S] cluster coordinated with 3 cysteines and an exchangeable S-adenosyl-L-methionine and 1 [4Fe-4S] cluster coordinated with 3 cysteines and the GTP-derived substrate.</text>
</comment>
<dbReference type="AlphaFoldDB" id="A0A174E0Y1"/>
<dbReference type="SFLD" id="SFLDS00029">
    <property type="entry name" value="Radical_SAM"/>
    <property type="match status" value="1"/>
</dbReference>
<comment type="catalytic activity">
    <reaction evidence="11 12">
        <text>GTP + AH2 + S-adenosyl-L-methionine = (8S)-3',8-cyclo-7,8-dihydroguanosine 5'-triphosphate + 5'-deoxyadenosine + L-methionine + A + H(+)</text>
        <dbReference type="Rhea" id="RHEA:49576"/>
        <dbReference type="ChEBI" id="CHEBI:13193"/>
        <dbReference type="ChEBI" id="CHEBI:15378"/>
        <dbReference type="ChEBI" id="CHEBI:17319"/>
        <dbReference type="ChEBI" id="CHEBI:17499"/>
        <dbReference type="ChEBI" id="CHEBI:37565"/>
        <dbReference type="ChEBI" id="CHEBI:57844"/>
        <dbReference type="ChEBI" id="CHEBI:59789"/>
        <dbReference type="ChEBI" id="CHEBI:131766"/>
        <dbReference type="EC" id="4.1.99.22"/>
    </reaction>
</comment>
<name>A0A174E0Y1_9FIRM</name>
<dbReference type="PANTHER" id="PTHR22960:SF0">
    <property type="entry name" value="MOLYBDENUM COFACTOR BIOSYNTHESIS PROTEIN 1"/>
    <property type="match status" value="1"/>
</dbReference>
<evidence type="ECO:0000256" key="1">
    <source>
        <dbReference type="ARBA" id="ARBA00012167"/>
    </source>
</evidence>
<dbReference type="Gene3D" id="3.20.20.70">
    <property type="entry name" value="Aldolase class I"/>
    <property type="match status" value="1"/>
</dbReference>
<evidence type="ECO:0000256" key="4">
    <source>
        <dbReference type="ARBA" id="ARBA00022723"/>
    </source>
</evidence>
<proteinExistence type="inferred from homology"/>
<evidence type="ECO:0000256" key="2">
    <source>
        <dbReference type="ARBA" id="ARBA00022485"/>
    </source>
</evidence>
<comment type="pathway">
    <text evidence="12">Cofactor biosynthesis; molybdopterin biosynthesis.</text>
</comment>
<feature type="binding site" evidence="12">
    <location>
        <position position="118"/>
    </location>
    <ligand>
        <name>S-adenosyl-L-methionine</name>
        <dbReference type="ChEBI" id="CHEBI:59789"/>
    </ligand>
</feature>
<dbReference type="GO" id="GO:0061798">
    <property type="term" value="F:GTP 3',8'-cyclase activity"/>
    <property type="evidence" value="ECO:0007669"/>
    <property type="project" value="UniProtKB-UniRule"/>
</dbReference>